<organism evidence="1 2">
    <name type="scientific">Heyndrickxia sporothermodurans</name>
    <dbReference type="NCBI Taxonomy" id="46224"/>
    <lineage>
        <taxon>Bacteria</taxon>
        <taxon>Bacillati</taxon>
        <taxon>Bacillota</taxon>
        <taxon>Bacilli</taxon>
        <taxon>Bacillales</taxon>
        <taxon>Bacillaceae</taxon>
        <taxon>Heyndrickxia</taxon>
    </lineage>
</organism>
<gene>
    <name evidence="1" type="ORF">B4102_1394</name>
</gene>
<keyword evidence="2" id="KW-1185">Reference proteome</keyword>
<evidence type="ECO:0000313" key="1">
    <source>
        <dbReference type="EMBL" id="KYC95123.1"/>
    </source>
</evidence>
<dbReference type="PATRIC" id="fig|46224.3.peg.134"/>
<proteinExistence type="predicted"/>
<dbReference type="EMBL" id="LQYN01000097">
    <property type="protein sequence ID" value="KYC95123.1"/>
    <property type="molecule type" value="Genomic_DNA"/>
</dbReference>
<dbReference type="Proteomes" id="UP000075666">
    <property type="component" value="Unassembled WGS sequence"/>
</dbReference>
<accession>A0A150KM52</accession>
<sequence length="39" mass="4256">MDLDTILNRATQQNKVKVAIAAARRLRGIGSGFICGRKI</sequence>
<reference evidence="1 2" key="1">
    <citation type="submission" date="2016-01" db="EMBL/GenBank/DDBJ databases">
        <title>Genome Sequences of Twelve Sporeforming Bacillus Species Isolated from Foods.</title>
        <authorList>
            <person name="Berendsen E.M."/>
            <person name="Wells-Bennik M.H."/>
            <person name="Krawcyk A.O."/>
            <person name="De Jong A."/>
            <person name="Holsappel S."/>
            <person name="Eijlander R.T."/>
            <person name="Kuipers O.P."/>
        </authorList>
    </citation>
    <scope>NUCLEOTIDE SEQUENCE [LARGE SCALE GENOMIC DNA]</scope>
    <source>
        <strain evidence="1 2">B4102</strain>
    </source>
</reference>
<dbReference type="AlphaFoldDB" id="A0A150KM52"/>
<name>A0A150KM52_9BACI</name>
<evidence type="ECO:0000313" key="2">
    <source>
        <dbReference type="Proteomes" id="UP000075666"/>
    </source>
</evidence>
<protein>
    <submittedName>
        <fullName evidence="1">Uncharacterized protein</fullName>
    </submittedName>
</protein>
<comment type="caution">
    <text evidence="1">The sequence shown here is derived from an EMBL/GenBank/DDBJ whole genome shotgun (WGS) entry which is preliminary data.</text>
</comment>
<dbReference type="STRING" id="46224.B4102_1394"/>